<dbReference type="Proteomes" id="UP000629468">
    <property type="component" value="Unassembled WGS sequence"/>
</dbReference>
<evidence type="ECO:0000313" key="2">
    <source>
        <dbReference type="Proteomes" id="UP000629468"/>
    </source>
</evidence>
<sequence>MGIRSVITTSYTPPNHKSATDHPNIIIGYINTELSHGRYTGPFSKSRLESLIGPFRSSPLGTVPKSGPDQFRIIQDLSFPRNDPHHQSVNSEIDSLLFPCDWGTFTQIAEIVRNSPPGTQAATMDVDAAFRCCPIKPEQQPHFVIQWDDFFYIDHNAPFGAVSSGGVFGRLADTMATIIRHHTSDECRNWVDDFVLFRSPTTVSVTPTVPYVYPYDLPLIQNIANKLGWPWKPSKTRPFASVFRYLGFMWDLEEKSVYIPDEKRLKYLERIDVWYANSTHTRKEAESLLGTLVHCSLAIADGRSRLPALSRFVYSFEGKSFFSRRTPSASTMQDVAWWYATLKMPSPGSSIKPPPPPVDINLWVDASTSYGIGVVFDDSWEAWRLVSGWDRHPQRRIGWAEAIALECGIRWAIHRGMKNSHFIIKSDNMGVIGALEGGKSRNVEQNIVLQRITTLLRIHSLWISTSYTPSASNLADAPSRGVAPPGLLRSVDTFTLPAPLSSFLHSRAT</sequence>
<reference evidence="1 2" key="1">
    <citation type="journal article" name="Sci. Rep.">
        <title>Telomere-to-telomere assembled and centromere annotated genomes of the two main subspecies of the button mushroom Agaricus bisporus reveal especially polymorphic chromosome ends.</title>
        <authorList>
            <person name="Sonnenberg A.S.M."/>
            <person name="Sedaghat-Telgerd N."/>
            <person name="Lavrijssen B."/>
            <person name="Ohm R.A."/>
            <person name="Hendrickx P.M."/>
            <person name="Scholtmeijer K."/>
            <person name="Baars J.J.P."/>
            <person name="van Peer A."/>
        </authorList>
    </citation>
    <scope>NUCLEOTIDE SEQUENCE [LARGE SCALE GENOMIC DNA]</scope>
    <source>
        <strain evidence="1 2">H119_p4</strain>
    </source>
</reference>
<accession>A0A8H7C721</accession>
<dbReference type="AlphaFoldDB" id="A0A8H7C721"/>
<evidence type="ECO:0000313" key="1">
    <source>
        <dbReference type="EMBL" id="KAF7763882.1"/>
    </source>
</evidence>
<dbReference type="SUPFAM" id="SSF56672">
    <property type="entry name" value="DNA/RNA polymerases"/>
    <property type="match status" value="1"/>
</dbReference>
<organism evidence="1 2">
    <name type="scientific">Agaricus bisporus var. burnettii</name>
    <dbReference type="NCBI Taxonomy" id="192524"/>
    <lineage>
        <taxon>Eukaryota</taxon>
        <taxon>Fungi</taxon>
        <taxon>Dikarya</taxon>
        <taxon>Basidiomycota</taxon>
        <taxon>Agaricomycotina</taxon>
        <taxon>Agaricomycetes</taxon>
        <taxon>Agaricomycetidae</taxon>
        <taxon>Agaricales</taxon>
        <taxon>Agaricineae</taxon>
        <taxon>Agaricaceae</taxon>
        <taxon>Agaricus</taxon>
    </lineage>
</organism>
<protein>
    <submittedName>
        <fullName evidence="1">Uncharacterized protein</fullName>
    </submittedName>
</protein>
<dbReference type="InterPro" id="IPR043502">
    <property type="entry name" value="DNA/RNA_pol_sf"/>
</dbReference>
<dbReference type="PANTHER" id="PTHR33050:SF7">
    <property type="entry name" value="RIBONUCLEASE H"/>
    <property type="match status" value="1"/>
</dbReference>
<gene>
    <name evidence="1" type="ORF">Agabi119p4_8419</name>
</gene>
<comment type="caution">
    <text evidence="1">The sequence shown here is derived from an EMBL/GenBank/DDBJ whole genome shotgun (WGS) entry which is preliminary data.</text>
</comment>
<dbReference type="InterPro" id="IPR052055">
    <property type="entry name" value="Hepadnavirus_pol/RT"/>
</dbReference>
<dbReference type="PANTHER" id="PTHR33050">
    <property type="entry name" value="REVERSE TRANSCRIPTASE DOMAIN-CONTAINING PROTEIN"/>
    <property type="match status" value="1"/>
</dbReference>
<dbReference type="EMBL" id="JABXXO010000011">
    <property type="protein sequence ID" value="KAF7763882.1"/>
    <property type="molecule type" value="Genomic_DNA"/>
</dbReference>
<name>A0A8H7C721_AGABI</name>
<proteinExistence type="predicted"/>